<dbReference type="OrthoDB" id="1914642at2759"/>
<evidence type="ECO:0000313" key="5">
    <source>
        <dbReference type="Proteomes" id="UP000077755"/>
    </source>
</evidence>
<dbReference type="Gramene" id="KZN05784">
    <property type="protein sequence ID" value="KZN05784"/>
    <property type="gene ID" value="DCAR_006621"/>
</dbReference>
<feature type="chain" id="PRO_5007872394" description="EGF-like domain-containing protein" evidence="2">
    <location>
        <begin position="22"/>
        <end position="204"/>
    </location>
</feature>
<dbReference type="EMBL" id="LNRQ01000002">
    <property type="protein sequence ID" value="KZN05784.1"/>
    <property type="molecule type" value="Genomic_DNA"/>
</dbReference>
<organism evidence="3">
    <name type="scientific">Daucus carota subsp. sativus</name>
    <name type="common">Carrot</name>
    <dbReference type="NCBI Taxonomy" id="79200"/>
    <lineage>
        <taxon>Eukaryota</taxon>
        <taxon>Viridiplantae</taxon>
        <taxon>Streptophyta</taxon>
        <taxon>Embryophyta</taxon>
        <taxon>Tracheophyta</taxon>
        <taxon>Spermatophyta</taxon>
        <taxon>Magnoliopsida</taxon>
        <taxon>eudicotyledons</taxon>
        <taxon>Gunneridae</taxon>
        <taxon>Pentapetalae</taxon>
        <taxon>asterids</taxon>
        <taxon>campanulids</taxon>
        <taxon>Apiales</taxon>
        <taxon>Apiaceae</taxon>
        <taxon>Apioideae</taxon>
        <taxon>Scandiceae</taxon>
        <taxon>Daucinae</taxon>
        <taxon>Daucus</taxon>
        <taxon>Daucus sect. Daucus</taxon>
    </lineage>
</organism>
<dbReference type="KEGG" id="dcr:108205795"/>
<evidence type="ECO:0000313" key="3">
    <source>
        <dbReference type="EMBL" id="KZN05784.1"/>
    </source>
</evidence>
<reference evidence="3" key="1">
    <citation type="journal article" date="2016" name="Nat. Genet.">
        <title>A high-quality carrot genome assembly provides new insights into carotenoid accumulation and asterid genome evolution.</title>
        <authorList>
            <person name="Iorizzo M."/>
            <person name="Ellison S."/>
            <person name="Senalik D."/>
            <person name="Zeng P."/>
            <person name="Satapoomin P."/>
            <person name="Huang J."/>
            <person name="Bowman M."/>
            <person name="Iovene M."/>
            <person name="Sanseverino W."/>
            <person name="Cavagnaro P."/>
            <person name="Yildiz M."/>
            <person name="Macko-Podgorni A."/>
            <person name="Moranska E."/>
            <person name="Grzebelus E."/>
            <person name="Grzebelus D."/>
            <person name="Ashrafi H."/>
            <person name="Zheng Z."/>
            <person name="Cheng S."/>
            <person name="Spooner D."/>
            <person name="Van Deynze A."/>
            <person name="Simon P."/>
        </authorList>
    </citation>
    <scope>NUCLEOTIDE SEQUENCE [LARGE SCALE GENOMIC DNA]</scope>
    <source>
        <tissue evidence="3">Leaf</tissue>
    </source>
</reference>
<evidence type="ECO:0000256" key="1">
    <source>
        <dbReference type="SAM" id="Phobius"/>
    </source>
</evidence>
<proteinExistence type="predicted"/>
<dbReference type="OMA" id="TGMVMWS"/>
<dbReference type="PANTHER" id="PTHR33881">
    <property type="entry name" value="NEUROGENIC LOCUS NOTCH-LIKE PROTEIN"/>
    <property type="match status" value="1"/>
</dbReference>
<reference evidence="4" key="2">
    <citation type="submission" date="2022-03" db="EMBL/GenBank/DDBJ databases">
        <title>Draft title - Genomic analysis of global carrot germplasm unveils the trajectory of domestication and the origin of high carotenoid orange carrot.</title>
        <authorList>
            <person name="Iorizzo M."/>
            <person name="Ellison S."/>
            <person name="Senalik D."/>
            <person name="Macko-Podgorni A."/>
            <person name="Grzebelus D."/>
            <person name="Bostan H."/>
            <person name="Rolling W."/>
            <person name="Curaba J."/>
            <person name="Simon P."/>
        </authorList>
    </citation>
    <scope>NUCLEOTIDE SEQUENCE</scope>
    <source>
        <tissue evidence="4">Leaf</tissue>
    </source>
</reference>
<evidence type="ECO:0000313" key="4">
    <source>
        <dbReference type="EMBL" id="WOG88224.1"/>
    </source>
</evidence>
<dbReference type="EMBL" id="CP093344">
    <property type="protein sequence ID" value="WOG88224.1"/>
    <property type="molecule type" value="Genomic_DNA"/>
</dbReference>
<accession>A0A166DWR6</accession>
<gene>
    <name evidence="3" type="ORF">DCAR_006621</name>
    <name evidence="4" type="ORF">DCAR_0207458</name>
</gene>
<keyword evidence="2" id="KW-0732">Signal</keyword>
<dbReference type="Proteomes" id="UP000077755">
    <property type="component" value="Chromosome 2"/>
</dbReference>
<evidence type="ECO:0000256" key="2">
    <source>
        <dbReference type="SAM" id="SignalP"/>
    </source>
</evidence>
<dbReference type="AlphaFoldDB" id="A0A166DWR6"/>
<sequence>MASSSSYVVLLLVLLAASATANLSPDGSPNFGDICKEVSCGKGTCEANLGSQFGFKCKCEAGWSRNRPNQEDFDFLPCIIPNCSLDYSCMPAAPPAPSVPANESVFDPCYYAYCGEGECKKNLTYGQTCNCKPGYSNLLNITSFPCFNECALGSDCERLGINVSRSTSDDNNNNNDENQATSFLPGNFHWIGIMLITALLAVRN</sequence>
<protein>
    <recommendedName>
        <fullName evidence="6">EGF-like domain-containing protein</fullName>
    </recommendedName>
</protein>
<dbReference type="PANTHER" id="PTHR33881:SF10">
    <property type="entry name" value="SLIT HOMOLOG 2 PROTEIN-LIKE"/>
    <property type="match status" value="1"/>
</dbReference>
<keyword evidence="1" id="KW-0812">Transmembrane</keyword>
<keyword evidence="1" id="KW-1133">Transmembrane helix</keyword>
<dbReference type="STRING" id="79200.A0A166DWR6"/>
<keyword evidence="1" id="KW-0472">Membrane</keyword>
<feature type="signal peptide" evidence="2">
    <location>
        <begin position="1"/>
        <end position="21"/>
    </location>
</feature>
<name>A0A166DWR6_DAUCS</name>
<evidence type="ECO:0008006" key="6">
    <source>
        <dbReference type="Google" id="ProtNLM"/>
    </source>
</evidence>
<keyword evidence="5" id="KW-1185">Reference proteome</keyword>
<feature type="transmembrane region" description="Helical" evidence="1">
    <location>
        <begin position="183"/>
        <end position="202"/>
    </location>
</feature>